<dbReference type="EMBL" id="HADY01005665">
    <property type="protein sequence ID" value="SBP44150.1"/>
    <property type="molecule type" value="Transcribed_RNA"/>
</dbReference>
<dbReference type="Pfam" id="PF15115">
    <property type="entry name" value="HDNR"/>
    <property type="match status" value="1"/>
</dbReference>
<organism evidence="2">
    <name type="scientific">Nothobranchius furzeri</name>
    <name type="common">Turquoise killifish</name>
    <dbReference type="NCBI Taxonomy" id="105023"/>
    <lineage>
        <taxon>Eukaryota</taxon>
        <taxon>Metazoa</taxon>
        <taxon>Chordata</taxon>
        <taxon>Craniata</taxon>
        <taxon>Vertebrata</taxon>
        <taxon>Euteleostomi</taxon>
        <taxon>Actinopterygii</taxon>
        <taxon>Neopterygii</taxon>
        <taxon>Teleostei</taxon>
        <taxon>Neoteleostei</taxon>
        <taxon>Acanthomorphata</taxon>
        <taxon>Ovalentaria</taxon>
        <taxon>Atherinomorphae</taxon>
        <taxon>Cyprinodontiformes</taxon>
        <taxon>Nothobranchiidae</taxon>
        <taxon>Nothobranchius</taxon>
    </lineage>
</organism>
<gene>
    <name evidence="2" type="primary">Nfu_g_1_002949</name>
</gene>
<dbReference type="InterPro" id="IPR029369">
    <property type="entry name" value="HDNR"/>
</dbReference>
<dbReference type="PANTHER" id="PTHR35440">
    <property type="entry name" value="TESTIS-EXPRESSED PROTEIN 36"/>
    <property type="match status" value="1"/>
</dbReference>
<reference evidence="2" key="1">
    <citation type="submission" date="2016-05" db="EMBL/GenBank/DDBJ databases">
        <authorList>
            <person name="Lavstsen T."/>
            <person name="Jespersen J.S."/>
        </authorList>
    </citation>
    <scope>NUCLEOTIDE SEQUENCE</scope>
    <source>
        <tissue evidence="2">Brain</tissue>
    </source>
</reference>
<proteinExistence type="predicted"/>
<reference evidence="2" key="2">
    <citation type="submission" date="2016-06" db="EMBL/GenBank/DDBJ databases">
        <title>The genome of a short-lived fish provides insights into sex chromosome evolution and the genetic control of aging.</title>
        <authorList>
            <person name="Reichwald K."/>
            <person name="Felder M."/>
            <person name="Petzold A."/>
            <person name="Koch P."/>
            <person name="Groth M."/>
            <person name="Platzer M."/>
        </authorList>
    </citation>
    <scope>NUCLEOTIDE SEQUENCE</scope>
    <source>
        <tissue evidence="2">Brain</tissue>
    </source>
</reference>
<sequence length="218" mass="24710">NQLDLVVKLDTVFMCTGESVQSTQHLKMVEEKQHFSVSSGGKWFAHADVSESEAMGRETCTTTGLMLSQLGTSPQGLSLERFPKWKTHQKSREFPHSRHDNKHALKDDITIFSDGVGLRKCPDNLRQHNSHFCLRDSGAETQVSHSIYKTDFTSTEVSDVPERSRRFPRNHKQKSAEAAKAQAGEQFMWFEQHNVHCPDSLEMLASARRSAPSKIRNI</sequence>
<dbReference type="AlphaFoldDB" id="A0A1A7ZQ74"/>
<protein>
    <recommendedName>
        <fullName evidence="1">Domain of unknown function with conserved HDNR motif domain-containing protein</fullName>
    </recommendedName>
</protein>
<dbReference type="PANTHER" id="PTHR35440:SF1">
    <property type="entry name" value="TESTIS-EXPRESSED PROTEIN 36"/>
    <property type="match status" value="1"/>
</dbReference>
<feature type="non-terminal residue" evidence="2">
    <location>
        <position position="1"/>
    </location>
</feature>
<accession>A0A1A7ZQ74</accession>
<evidence type="ECO:0000259" key="1">
    <source>
        <dbReference type="Pfam" id="PF15115"/>
    </source>
</evidence>
<name>A0A1A7ZQ74_NOTFU</name>
<feature type="domain" description="Domain of unknown function with conserved HDNR motif" evidence="1">
    <location>
        <begin position="38"/>
        <end position="189"/>
    </location>
</feature>
<evidence type="ECO:0000313" key="2">
    <source>
        <dbReference type="EMBL" id="SBP44150.1"/>
    </source>
</evidence>